<organism evidence="2 3">
    <name type="scientific">Lactococcus allomyrinae</name>
    <dbReference type="NCBI Taxonomy" id="2419773"/>
    <lineage>
        <taxon>Bacteria</taxon>
        <taxon>Bacillati</taxon>
        <taxon>Bacillota</taxon>
        <taxon>Bacilli</taxon>
        <taxon>Lactobacillales</taxon>
        <taxon>Streptococcaceae</taxon>
        <taxon>Lactococcus</taxon>
    </lineage>
</organism>
<dbReference type="Proteomes" id="UP000269374">
    <property type="component" value="Chromosome"/>
</dbReference>
<keyword evidence="1" id="KW-0472">Membrane</keyword>
<dbReference type="KEGG" id="lact:D7I46_11475"/>
<feature type="transmembrane region" description="Helical" evidence="1">
    <location>
        <begin position="53"/>
        <end position="72"/>
    </location>
</feature>
<evidence type="ECO:0000256" key="1">
    <source>
        <dbReference type="SAM" id="Phobius"/>
    </source>
</evidence>
<keyword evidence="1" id="KW-0812">Transmembrane</keyword>
<evidence type="ECO:0000313" key="3">
    <source>
        <dbReference type="Proteomes" id="UP000269374"/>
    </source>
</evidence>
<sequence length="102" mass="11895">MTFFNFSHWASSRQKEGKKQSLILIKGVKTLEKIRIGKYLFTSSVFQSVRFDGATIFGLLEFIKTYYFLIYLSSQNIKSTKRQNARNNIFVKKGAKSRWGIL</sequence>
<reference evidence="2 3" key="1">
    <citation type="submission" date="2018-09" db="EMBL/GenBank/DDBJ databases">
        <title>Genome sequencing of strain 1JSPR-7.</title>
        <authorList>
            <person name="Heo J."/>
            <person name="Kim S.-J."/>
            <person name="Kwon S.-W."/>
        </authorList>
    </citation>
    <scope>NUCLEOTIDE SEQUENCE [LARGE SCALE GENOMIC DNA]</scope>
    <source>
        <strain evidence="2 3">1JSPR-7</strain>
    </source>
</reference>
<keyword evidence="1" id="KW-1133">Transmembrane helix</keyword>
<accession>A0A387BHH5</accession>
<dbReference type="AlphaFoldDB" id="A0A387BHH5"/>
<name>A0A387BHH5_9LACT</name>
<gene>
    <name evidence="2" type="ORF">D7I46_11475</name>
</gene>
<proteinExistence type="predicted"/>
<dbReference type="EMBL" id="CP032627">
    <property type="protein sequence ID" value="AYG01622.1"/>
    <property type="molecule type" value="Genomic_DNA"/>
</dbReference>
<evidence type="ECO:0000313" key="2">
    <source>
        <dbReference type="EMBL" id="AYG01622.1"/>
    </source>
</evidence>
<keyword evidence="3" id="KW-1185">Reference proteome</keyword>
<protein>
    <submittedName>
        <fullName evidence="2">Uncharacterized protein</fullName>
    </submittedName>
</protein>